<organism evidence="3 4">
    <name type="scientific">Streptococcus loxodontisalivarius</name>
    <dbReference type="NCBI Taxonomy" id="1349415"/>
    <lineage>
        <taxon>Bacteria</taxon>
        <taxon>Bacillati</taxon>
        <taxon>Bacillota</taxon>
        <taxon>Bacilli</taxon>
        <taxon>Lactobacillales</taxon>
        <taxon>Streptococcaceae</taxon>
        <taxon>Streptococcus</taxon>
    </lineage>
</organism>
<feature type="transmembrane region" description="Helical" evidence="2">
    <location>
        <begin position="50"/>
        <end position="70"/>
    </location>
</feature>
<protein>
    <recommendedName>
        <fullName evidence="5">Membrane associated protein</fullName>
    </recommendedName>
</protein>
<sequence length="289" mass="33797">MNHHLHQKSPNERTSQYSSDGHRKPTRLQLAAVTAITLAIVYLFEDHLVLLVAVIALITIIYFGITYYQIQKQKSISLQLQTLKDHIRQADRATVLLEDYLEEQDYPKYAQVAQRLLPQLQKITTESDEVKKHIEASVYDRLINKLQEIEEGVREQLNLLHLSTSESNLDIVQRLIAYAPELLISFQNIQRDHLIILTKIEQAPNRAELLALHDINMERFQDILEGYLKIKANPKNYYDSEQRLAQAKNVIEQFDLDLDETLRRLNENDLSDFEISLRMMMNNDDKDFL</sequence>
<keyword evidence="2" id="KW-1133">Transmembrane helix</keyword>
<proteinExistence type="predicted"/>
<evidence type="ECO:0000313" key="3">
    <source>
        <dbReference type="EMBL" id="MBM7642736.1"/>
    </source>
</evidence>
<feature type="region of interest" description="Disordered" evidence="1">
    <location>
        <begin position="1"/>
        <end position="22"/>
    </location>
</feature>
<keyword evidence="4" id="KW-1185">Reference proteome</keyword>
<name>A0ABS2PRS4_9STRE</name>
<dbReference type="RefSeq" id="WP_239548881.1">
    <property type="nucleotide sequence ID" value="NZ_JAFBEH010000018.1"/>
</dbReference>
<feature type="transmembrane region" description="Helical" evidence="2">
    <location>
        <begin position="28"/>
        <end position="44"/>
    </location>
</feature>
<accession>A0ABS2PRS4</accession>
<gene>
    <name evidence="3" type="ORF">JOC28_001033</name>
</gene>
<evidence type="ECO:0008006" key="5">
    <source>
        <dbReference type="Google" id="ProtNLM"/>
    </source>
</evidence>
<evidence type="ECO:0000313" key="4">
    <source>
        <dbReference type="Proteomes" id="UP000697472"/>
    </source>
</evidence>
<keyword evidence="2" id="KW-0812">Transmembrane</keyword>
<reference evidence="3 4" key="1">
    <citation type="submission" date="2021-01" db="EMBL/GenBank/DDBJ databases">
        <title>Genomic Encyclopedia of Type Strains, Phase IV (KMG-IV): sequencing the most valuable type-strain genomes for metagenomic binning, comparative biology and taxonomic classification.</title>
        <authorList>
            <person name="Goeker M."/>
        </authorList>
    </citation>
    <scope>NUCLEOTIDE SEQUENCE [LARGE SCALE GENOMIC DNA]</scope>
    <source>
        <strain evidence="3 4">DSM 27382</strain>
    </source>
</reference>
<dbReference type="Proteomes" id="UP000697472">
    <property type="component" value="Unassembled WGS sequence"/>
</dbReference>
<keyword evidence="2" id="KW-0472">Membrane</keyword>
<evidence type="ECO:0000256" key="2">
    <source>
        <dbReference type="SAM" id="Phobius"/>
    </source>
</evidence>
<comment type="caution">
    <text evidence="3">The sequence shown here is derived from an EMBL/GenBank/DDBJ whole genome shotgun (WGS) entry which is preliminary data.</text>
</comment>
<evidence type="ECO:0000256" key="1">
    <source>
        <dbReference type="SAM" id="MobiDB-lite"/>
    </source>
</evidence>
<dbReference type="EMBL" id="JAFBEH010000018">
    <property type="protein sequence ID" value="MBM7642736.1"/>
    <property type="molecule type" value="Genomic_DNA"/>
</dbReference>